<reference evidence="1 2" key="1">
    <citation type="journal article" date="2019" name="Appl. Microbiol. Biotechnol.">
        <title>Uncovering carbohydrate metabolism through a genotype-phenotype association study of 56 lactic acid bacteria genomes.</title>
        <authorList>
            <person name="Buron-Moles G."/>
            <person name="Chailyan A."/>
            <person name="Dolejs I."/>
            <person name="Forster J."/>
            <person name="Miks M.H."/>
        </authorList>
    </citation>
    <scope>NUCLEOTIDE SEQUENCE [LARGE SCALE GENOMIC DNA]</scope>
    <source>
        <strain evidence="1 2">ATCC 29644</strain>
    </source>
</reference>
<protein>
    <recommendedName>
        <fullName evidence="3">DUF2187 domain-containing protein</fullName>
    </recommendedName>
</protein>
<name>A0A4R5NG28_9LACO</name>
<evidence type="ECO:0008006" key="3">
    <source>
        <dbReference type="Google" id="ProtNLM"/>
    </source>
</evidence>
<organism evidence="1 2">
    <name type="scientific">Companilactobacillus farciminis</name>
    <dbReference type="NCBI Taxonomy" id="1612"/>
    <lineage>
        <taxon>Bacteria</taxon>
        <taxon>Bacillati</taxon>
        <taxon>Bacillota</taxon>
        <taxon>Bacilli</taxon>
        <taxon>Lactobacillales</taxon>
        <taxon>Lactobacillaceae</taxon>
        <taxon>Companilactobacillus</taxon>
    </lineage>
</organism>
<accession>A0A4R5NG28</accession>
<proteinExistence type="predicted"/>
<evidence type="ECO:0000313" key="1">
    <source>
        <dbReference type="EMBL" id="TDG72292.1"/>
    </source>
</evidence>
<evidence type="ECO:0000313" key="2">
    <source>
        <dbReference type="Proteomes" id="UP000295257"/>
    </source>
</evidence>
<gene>
    <name evidence="1" type="ORF">C5L30_001103</name>
</gene>
<comment type="caution">
    <text evidence="1">The sequence shown here is derived from an EMBL/GenBank/DDBJ whole genome shotgun (WGS) entry which is preliminary data.</text>
</comment>
<sequence>MGNLKIGSMVTVVDQKDVMKDQIGAVVYFDEKRAKILVRFGGQQQMYYSIDQLQEY</sequence>
<keyword evidence="2" id="KW-1185">Reference proteome</keyword>
<dbReference type="AlphaFoldDB" id="A0A4R5NG28"/>
<dbReference type="Proteomes" id="UP000295257">
    <property type="component" value="Unassembled WGS sequence"/>
</dbReference>
<dbReference type="RefSeq" id="WP_010019887.1">
    <property type="nucleotide sequence ID" value="NZ_CAJJMR010000045.1"/>
</dbReference>
<dbReference type="EMBL" id="PUFN01000017">
    <property type="protein sequence ID" value="TDG72292.1"/>
    <property type="molecule type" value="Genomic_DNA"/>
</dbReference>